<keyword evidence="5" id="KW-0256">Endoplasmic reticulum</keyword>
<name>A0A075A3Q8_OPIVI</name>
<evidence type="ECO:0000313" key="11">
    <source>
        <dbReference type="Proteomes" id="UP000054324"/>
    </source>
</evidence>
<feature type="transmembrane region" description="Helical" evidence="9">
    <location>
        <begin position="625"/>
        <end position="646"/>
    </location>
</feature>
<dbReference type="PANTHER" id="PTHR10408">
    <property type="entry name" value="STEROL O-ACYLTRANSFERASE"/>
    <property type="match status" value="1"/>
</dbReference>
<keyword evidence="11" id="KW-1185">Reference proteome</keyword>
<feature type="transmembrane region" description="Helical" evidence="9">
    <location>
        <begin position="450"/>
        <end position="469"/>
    </location>
</feature>
<dbReference type="Proteomes" id="UP000054324">
    <property type="component" value="Unassembled WGS sequence"/>
</dbReference>
<feature type="transmembrane region" description="Helical" evidence="9">
    <location>
        <begin position="308"/>
        <end position="329"/>
    </location>
</feature>
<keyword evidence="3" id="KW-0808">Transferase</keyword>
<dbReference type="RefSeq" id="XP_009163417.1">
    <property type="nucleotide sequence ID" value="XM_009165153.1"/>
</dbReference>
<dbReference type="CTD" id="20315380"/>
<dbReference type="PANTHER" id="PTHR10408:SF8">
    <property type="entry name" value="O-ACYLTRANSFERASE"/>
    <property type="match status" value="1"/>
</dbReference>
<evidence type="ECO:0000256" key="1">
    <source>
        <dbReference type="ARBA" id="ARBA00004477"/>
    </source>
</evidence>
<evidence type="ECO:0000256" key="8">
    <source>
        <dbReference type="ARBA" id="ARBA00023315"/>
    </source>
</evidence>
<dbReference type="GO" id="GO:0005789">
    <property type="term" value="C:endoplasmic reticulum membrane"/>
    <property type="evidence" value="ECO:0007669"/>
    <property type="project" value="UniProtKB-SubCell"/>
</dbReference>
<comment type="subcellular location">
    <subcellularLocation>
        <location evidence="1">Endoplasmic reticulum membrane</location>
        <topology evidence="1">Multi-pass membrane protein</topology>
    </subcellularLocation>
</comment>
<organism evidence="10 11">
    <name type="scientific">Opisthorchis viverrini</name>
    <name type="common">Southeast Asian liver fluke</name>
    <dbReference type="NCBI Taxonomy" id="6198"/>
    <lineage>
        <taxon>Eukaryota</taxon>
        <taxon>Metazoa</taxon>
        <taxon>Spiralia</taxon>
        <taxon>Lophotrochozoa</taxon>
        <taxon>Platyhelminthes</taxon>
        <taxon>Trematoda</taxon>
        <taxon>Digenea</taxon>
        <taxon>Opisthorchiida</taxon>
        <taxon>Opisthorchiata</taxon>
        <taxon>Opisthorchiidae</taxon>
        <taxon>Opisthorchis</taxon>
    </lineage>
</organism>
<dbReference type="KEGG" id="ovi:T265_01192"/>
<dbReference type="InterPro" id="IPR004299">
    <property type="entry name" value="MBOAT_fam"/>
</dbReference>
<feature type="transmembrane region" description="Helical" evidence="9">
    <location>
        <begin position="262"/>
        <end position="283"/>
    </location>
</feature>
<evidence type="ECO:0000256" key="3">
    <source>
        <dbReference type="ARBA" id="ARBA00022679"/>
    </source>
</evidence>
<feature type="transmembrane region" description="Helical" evidence="9">
    <location>
        <begin position="341"/>
        <end position="359"/>
    </location>
</feature>
<keyword evidence="6 9" id="KW-1133">Transmembrane helix</keyword>
<evidence type="ECO:0000256" key="5">
    <source>
        <dbReference type="ARBA" id="ARBA00022824"/>
    </source>
</evidence>
<dbReference type="AlphaFoldDB" id="A0A075A3Q8"/>
<evidence type="ECO:0008006" key="12">
    <source>
        <dbReference type="Google" id="ProtNLM"/>
    </source>
</evidence>
<dbReference type="InterPro" id="IPR014371">
    <property type="entry name" value="Oat_ACAT_DAG_ARE"/>
</dbReference>
<accession>A0A075A3Q8</accession>
<dbReference type="GeneID" id="20315380"/>
<evidence type="ECO:0000256" key="6">
    <source>
        <dbReference type="ARBA" id="ARBA00022989"/>
    </source>
</evidence>
<evidence type="ECO:0000256" key="9">
    <source>
        <dbReference type="SAM" id="Phobius"/>
    </source>
</evidence>
<dbReference type="Pfam" id="PF03062">
    <property type="entry name" value="MBOAT"/>
    <property type="match status" value="1"/>
</dbReference>
<evidence type="ECO:0000256" key="2">
    <source>
        <dbReference type="ARBA" id="ARBA00009010"/>
    </source>
</evidence>
<evidence type="ECO:0000256" key="7">
    <source>
        <dbReference type="ARBA" id="ARBA00023136"/>
    </source>
</evidence>
<keyword evidence="4 9" id="KW-0812">Transmembrane</keyword>
<dbReference type="OrthoDB" id="10039049at2759"/>
<dbReference type="SUPFAM" id="SSF81665">
    <property type="entry name" value="Calcium ATPase, transmembrane domain M"/>
    <property type="match status" value="1"/>
</dbReference>
<comment type="similarity">
    <text evidence="2">Belongs to the membrane-bound acyltransferase family. Sterol o-acyltransferase subfamily.</text>
</comment>
<reference evidence="10 11" key="1">
    <citation type="submission" date="2013-11" db="EMBL/GenBank/DDBJ databases">
        <title>Opisthorchis viverrini - life in the bile duct.</title>
        <authorList>
            <person name="Young N.D."/>
            <person name="Nagarajan N."/>
            <person name="Lin S.J."/>
            <person name="Korhonen P.K."/>
            <person name="Jex A.R."/>
            <person name="Hall R.S."/>
            <person name="Safavi-Hemami H."/>
            <person name="Kaewkong W."/>
            <person name="Bertrand D."/>
            <person name="Gao S."/>
            <person name="Seet Q."/>
            <person name="Wongkham S."/>
            <person name="Teh B.T."/>
            <person name="Wongkham C."/>
            <person name="Intapan P.M."/>
            <person name="Maleewong W."/>
            <person name="Yang X."/>
            <person name="Hu M."/>
            <person name="Wang Z."/>
            <person name="Hofmann A."/>
            <person name="Sternberg P.W."/>
            <person name="Tan P."/>
            <person name="Wang J."/>
            <person name="Gasser R.B."/>
        </authorList>
    </citation>
    <scope>NUCLEOTIDE SEQUENCE [LARGE SCALE GENOMIC DNA]</scope>
</reference>
<feature type="transmembrane region" description="Helical" evidence="9">
    <location>
        <begin position="489"/>
        <end position="513"/>
    </location>
</feature>
<sequence>MTKDIRNVLLIRLLTICRQPTTGFALLRAHQVARVRHLVVGLLTELRIWIANVSSPIEVTSSLNPALTMSPRLVVKRLQSNCANPRIDQQSVTVPIIRSIRWSNGLVVPSVSLATSVTSYRPPPRMVCSQAKKSDSVAEPGQPWWGRVGNWVNPCAANRNITAVMNASYEIGNLTSYASRATELPRRLMGQENRIHTSVYNQRSLRSKRATNTVLVVHRNKHPCGQYPSSNGGAVKELSEKVFRQRESVLTELFELSHIRTVYHMFVAVLVLFSLNIICHDLFGGSTGEYNDHVTFFQYAFGGFREVILFWLGMLATTLFVPFLGFLVWCTCRPAVSGPVTFDWIMLIAFMIIPVQFTVHHQLPPASTATVVLEQVRMFMKSHAFIRTSVSTAFQRLEDSKHKQKDHKINYNFAHSWSPDFSHYLYFLFAPTLVYRESYPRTKHIRWSYVASNFLQVGGCVLLSYYVLIRFCFTEFVEFGRTSDYTLRQFILTSTATSIPGGLVMLLTFFAALHSWLNAFAEMLRFGDRLFYKDWWNSTAFSAWYRTWNVVVHDWLYTYVYNDIQRINSTPRSKSIATAVVFWLSAAVHEYILSSTFRFFYPVLFVFFAFAGYPFVYLKGSSRCWNVLIWVLLFTGWGQMMCLYSMEWYARKNCQPIYNSFIDFFIPHSWFCQPTKS</sequence>
<dbReference type="EMBL" id="KL596630">
    <property type="protein sequence ID" value="KER32917.1"/>
    <property type="molecule type" value="Genomic_DNA"/>
</dbReference>
<keyword evidence="8" id="KW-0012">Acyltransferase</keyword>
<dbReference type="GO" id="GO:0008374">
    <property type="term" value="F:O-acyltransferase activity"/>
    <property type="evidence" value="ECO:0007669"/>
    <property type="project" value="InterPro"/>
</dbReference>
<keyword evidence="7 9" id="KW-0472">Membrane</keyword>
<dbReference type="InterPro" id="IPR023298">
    <property type="entry name" value="ATPase_P-typ_TM_dom_sf"/>
</dbReference>
<dbReference type="STRING" id="6198.A0A075A3Q8"/>
<feature type="transmembrane region" description="Helical" evidence="9">
    <location>
        <begin position="575"/>
        <end position="593"/>
    </location>
</feature>
<protein>
    <recommendedName>
        <fullName evidence="12">MBOAT family protein</fullName>
    </recommendedName>
</protein>
<gene>
    <name evidence="10" type="ORF">T265_01192</name>
</gene>
<proteinExistence type="inferred from homology"/>
<dbReference type="GO" id="GO:0008203">
    <property type="term" value="P:cholesterol metabolic process"/>
    <property type="evidence" value="ECO:0007669"/>
    <property type="project" value="TreeGrafter"/>
</dbReference>
<feature type="transmembrane region" description="Helical" evidence="9">
    <location>
        <begin position="599"/>
        <end position="618"/>
    </location>
</feature>
<evidence type="ECO:0000256" key="4">
    <source>
        <dbReference type="ARBA" id="ARBA00022692"/>
    </source>
</evidence>
<evidence type="ECO:0000313" key="10">
    <source>
        <dbReference type="EMBL" id="KER32917.1"/>
    </source>
</evidence>